<protein>
    <submittedName>
        <fullName evidence="6">Protein SRG1</fullName>
    </submittedName>
</protein>
<dbReference type="Gene3D" id="2.60.120.330">
    <property type="entry name" value="B-lactam Antibiotic, Isopenicillin N Synthase, Chain"/>
    <property type="match status" value="1"/>
</dbReference>
<evidence type="ECO:0000256" key="4">
    <source>
        <dbReference type="RuleBase" id="RU003682"/>
    </source>
</evidence>
<dbReference type="SUPFAM" id="SSF51197">
    <property type="entry name" value="Clavaminate synthase-like"/>
    <property type="match status" value="1"/>
</dbReference>
<dbReference type="AlphaFoldDB" id="A0A438ENI6"/>
<evidence type="ECO:0000259" key="5">
    <source>
        <dbReference type="PROSITE" id="PS51471"/>
    </source>
</evidence>
<dbReference type="PANTHER" id="PTHR47991">
    <property type="entry name" value="OXOGLUTARATE/IRON-DEPENDENT DIOXYGENASE"/>
    <property type="match status" value="1"/>
</dbReference>
<accession>A0A438ENI6</accession>
<gene>
    <name evidence="6" type="primary">SRG1_14</name>
    <name evidence="6" type="ORF">CK203_073231</name>
</gene>
<dbReference type="PROSITE" id="PS51471">
    <property type="entry name" value="FE2OG_OXY"/>
    <property type="match status" value="1"/>
</dbReference>
<reference evidence="6 7" key="1">
    <citation type="journal article" date="2018" name="PLoS Genet.">
        <title>Population sequencing reveals clonal diversity and ancestral inbreeding in the grapevine cultivar Chardonnay.</title>
        <authorList>
            <person name="Roach M.J."/>
            <person name="Johnson D.L."/>
            <person name="Bohlmann J."/>
            <person name="van Vuuren H.J."/>
            <person name="Jones S.J."/>
            <person name="Pretorius I.S."/>
            <person name="Schmidt S.A."/>
            <person name="Borneman A.R."/>
        </authorList>
    </citation>
    <scope>NUCLEOTIDE SEQUENCE [LARGE SCALE GENOMIC DNA]</scope>
    <source>
        <strain evidence="7">cv. Chardonnay</strain>
        <tissue evidence="6">Leaf</tissue>
    </source>
</reference>
<evidence type="ECO:0000256" key="2">
    <source>
        <dbReference type="ARBA" id="ARBA00022723"/>
    </source>
</evidence>
<evidence type="ECO:0000313" key="6">
    <source>
        <dbReference type="EMBL" id="RVW49306.1"/>
    </source>
</evidence>
<feature type="domain" description="Fe2OG dioxygenase" evidence="5">
    <location>
        <begin position="214"/>
        <end position="314"/>
    </location>
</feature>
<proteinExistence type="inferred from homology"/>
<dbReference type="GO" id="GO:0016491">
    <property type="term" value="F:oxidoreductase activity"/>
    <property type="evidence" value="ECO:0007669"/>
    <property type="project" value="UniProtKB-KW"/>
</dbReference>
<dbReference type="InterPro" id="IPR005123">
    <property type="entry name" value="Oxoglu/Fe-dep_dioxygenase_dom"/>
</dbReference>
<dbReference type="FunFam" id="2.60.120.330:FF:000079">
    <property type="entry name" value="Protein SRG1"/>
    <property type="match status" value="1"/>
</dbReference>
<keyword evidence="2 4" id="KW-0479">Metal-binding</keyword>
<dbReference type="InterPro" id="IPR026992">
    <property type="entry name" value="DIOX_N"/>
</dbReference>
<evidence type="ECO:0000256" key="1">
    <source>
        <dbReference type="ARBA" id="ARBA00008056"/>
    </source>
</evidence>
<comment type="similarity">
    <text evidence="1 4">Belongs to the iron/ascorbate-dependent oxidoreductase family.</text>
</comment>
<dbReference type="Pfam" id="PF14226">
    <property type="entry name" value="DIOX_N"/>
    <property type="match status" value="1"/>
</dbReference>
<name>A0A438ENI6_VITVI</name>
<dbReference type="Pfam" id="PF03171">
    <property type="entry name" value="2OG-FeII_Oxy"/>
    <property type="match status" value="1"/>
</dbReference>
<dbReference type="GO" id="GO:0046872">
    <property type="term" value="F:metal ion binding"/>
    <property type="evidence" value="ECO:0007669"/>
    <property type="project" value="UniProtKB-KW"/>
</dbReference>
<dbReference type="Proteomes" id="UP000288805">
    <property type="component" value="Unassembled WGS sequence"/>
</dbReference>
<dbReference type="EMBL" id="QGNW01001229">
    <property type="protein sequence ID" value="RVW49306.1"/>
    <property type="molecule type" value="Genomic_DNA"/>
</dbReference>
<sequence length="367" mass="41638">MDTKAENGVMQEHQELGWGKSLPVPSVQEIVKNDSQSVPERYIQEHKNRPLGSDSCPVSSQIPIIDLHLLACGDEDERTKLNFACKEWGFFQVINHGVAEEVLQKMKTAVAAFFELPLEEKKKYSMAENDLQGYGQGYVVSDQQKLDWGDLIFLLTLPNKYKKMKYWPVTVTGFKEGIEEYATEMHKVTEEILGNLSLLMGMDKDGLRLLHAEMKQAMRLNYYPTCSRPDLVLGVSPHSDASSITVLLQDDEITGLQIRHKGGWVPVKPIPNALVVNIGDAIEAWSNGMYKSIEHRAVTNEKRARMSIATFLIPEDDVEIGPVDSVVGTYHQPVMYKKIKYVDYLRYTLSREMDGKAHTEFLKLENE</sequence>
<organism evidence="6 7">
    <name type="scientific">Vitis vinifera</name>
    <name type="common">Grape</name>
    <dbReference type="NCBI Taxonomy" id="29760"/>
    <lineage>
        <taxon>Eukaryota</taxon>
        <taxon>Viridiplantae</taxon>
        <taxon>Streptophyta</taxon>
        <taxon>Embryophyta</taxon>
        <taxon>Tracheophyta</taxon>
        <taxon>Spermatophyta</taxon>
        <taxon>Magnoliopsida</taxon>
        <taxon>eudicotyledons</taxon>
        <taxon>Gunneridae</taxon>
        <taxon>Pentapetalae</taxon>
        <taxon>rosids</taxon>
        <taxon>Vitales</taxon>
        <taxon>Vitaceae</taxon>
        <taxon>Viteae</taxon>
        <taxon>Vitis</taxon>
    </lineage>
</organism>
<dbReference type="InterPro" id="IPR044861">
    <property type="entry name" value="IPNS-like_FE2OG_OXY"/>
</dbReference>
<comment type="caution">
    <text evidence="6">The sequence shown here is derived from an EMBL/GenBank/DDBJ whole genome shotgun (WGS) entry which is preliminary data.</text>
</comment>
<dbReference type="InterPro" id="IPR050295">
    <property type="entry name" value="Plant_2OG-oxidoreductases"/>
</dbReference>
<keyword evidence="4" id="KW-0560">Oxidoreductase</keyword>
<evidence type="ECO:0000256" key="3">
    <source>
        <dbReference type="ARBA" id="ARBA00023004"/>
    </source>
</evidence>
<keyword evidence="3 4" id="KW-0408">Iron</keyword>
<evidence type="ECO:0000313" key="7">
    <source>
        <dbReference type="Proteomes" id="UP000288805"/>
    </source>
</evidence>
<dbReference type="InterPro" id="IPR027443">
    <property type="entry name" value="IPNS-like_sf"/>
</dbReference>